<proteinExistence type="predicted"/>
<dbReference type="PANTHER" id="PTHR43244:SF2">
    <property type="entry name" value="CONSERVED HYPOTHETICAL ALANINE AND PROLINE-RICH PROTEIN"/>
    <property type="match status" value="1"/>
</dbReference>
<comment type="caution">
    <text evidence="2">The sequence shown here is derived from an EMBL/GenBank/DDBJ whole genome shotgun (WGS) entry which is preliminary data.</text>
</comment>
<keyword evidence="3" id="KW-1185">Reference proteome</keyword>
<sequence>MSGAVSIMLPSLPARMSEVGGYAELVSTGRAERLWIGQSILLEPHQVMAYLAGRDVRIPVGTAVTLMPLRHPLEAALQARSLAALTGHSVVAGLGTGPSQFVAALRGKRYSSPLRAVREYASVMRALLSYDSTRFDGEYYSHEWPLPWIEHPRVYLGLGVLRRRMAVLAGEVADAVITWLAPLGHLAEVLRPAVVAGSTAAGRPVPRIVAAVGVALDGEGRDPLDLTLAAYAGHLTAPHYRAMFREAGLSVGPSQPAFGAGHLLAHEVVLTGDPARVADGIRRYWAAGVDEVVLHAGGVRTRYGDDQALADLNRVLDALAATDTATAAPLGQPGAGS</sequence>
<protein>
    <submittedName>
        <fullName evidence="2">LLM class flavin-dependent oxidoreductase</fullName>
    </submittedName>
</protein>
<dbReference type="Gene3D" id="3.20.20.30">
    <property type="entry name" value="Luciferase-like domain"/>
    <property type="match status" value="1"/>
</dbReference>
<evidence type="ECO:0000259" key="1">
    <source>
        <dbReference type="Pfam" id="PF00296"/>
    </source>
</evidence>
<name>A0ABW5G5C7_9PSEU</name>
<reference evidence="3" key="1">
    <citation type="journal article" date="2019" name="Int. J. Syst. Evol. Microbiol.">
        <title>The Global Catalogue of Microorganisms (GCM) 10K type strain sequencing project: providing services to taxonomists for standard genome sequencing and annotation.</title>
        <authorList>
            <consortium name="The Broad Institute Genomics Platform"/>
            <consortium name="The Broad Institute Genome Sequencing Center for Infectious Disease"/>
            <person name="Wu L."/>
            <person name="Ma J."/>
        </authorList>
    </citation>
    <scope>NUCLEOTIDE SEQUENCE [LARGE SCALE GENOMIC DNA]</scope>
    <source>
        <strain evidence="3">CGMCC 4.7645</strain>
    </source>
</reference>
<dbReference type="RefSeq" id="WP_378270613.1">
    <property type="nucleotide sequence ID" value="NZ_JBHUKR010000023.1"/>
</dbReference>
<dbReference type="SUPFAM" id="SSF51679">
    <property type="entry name" value="Bacterial luciferase-like"/>
    <property type="match status" value="1"/>
</dbReference>
<gene>
    <name evidence="2" type="ORF">ACFSXZ_36400</name>
</gene>
<dbReference type="CDD" id="cd01097">
    <property type="entry name" value="Tetrahydromethanopterin_reductase"/>
    <property type="match status" value="1"/>
</dbReference>
<organism evidence="2 3">
    <name type="scientific">Amycolatopsis pigmentata</name>
    <dbReference type="NCBI Taxonomy" id="450801"/>
    <lineage>
        <taxon>Bacteria</taxon>
        <taxon>Bacillati</taxon>
        <taxon>Actinomycetota</taxon>
        <taxon>Actinomycetes</taxon>
        <taxon>Pseudonocardiales</taxon>
        <taxon>Pseudonocardiaceae</taxon>
        <taxon>Amycolatopsis</taxon>
    </lineage>
</organism>
<feature type="domain" description="Luciferase-like" evidence="1">
    <location>
        <begin position="20"/>
        <end position="291"/>
    </location>
</feature>
<dbReference type="Pfam" id="PF00296">
    <property type="entry name" value="Bac_luciferase"/>
    <property type="match status" value="1"/>
</dbReference>
<evidence type="ECO:0000313" key="3">
    <source>
        <dbReference type="Proteomes" id="UP001597417"/>
    </source>
</evidence>
<dbReference type="InterPro" id="IPR011251">
    <property type="entry name" value="Luciferase-like_dom"/>
</dbReference>
<dbReference type="Proteomes" id="UP001597417">
    <property type="component" value="Unassembled WGS sequence"/>
</dbReference>
<dbReference type="PANTHER" id="PTHR43244">
    <property type="match status" value="1"/>
</dbReference>
<evidence type="ECO:0000313" key="2">
    <source>
        <dbReference type="EMBL" id="MFD2421825.1"/>
    </source>
</evidence>
<accession>A0ABW5G5C7</accession>
<dbReference type="InterPro" id="IPR050564">
    <property type="entry name" value="F420-G6PD/mer"/>
</dbReference>
<dbReference type="InterPro" id="IPR036661">
    <property type="entry name" value="Luciferase-like_sf"/>
</dbReference>
<dbReference type="EMBL" id="JBHUKR010000023">
    <property type="protein sequence ID" value="MFD2421825.1"/>
    <property type="molecule type" value="Genomic_DNA"/>
</dbReference>